<dbReference type="InterPro" id="IPR039470">
    <property type="entry name" value="Nuc_deoxyri_tr2"/>
</dbReference>
<reference evidence="1 2" key="1">
    <citation type="submission" date="2021-01" db="EMBL/GenBank/DDBJ databases">
        <title>Whole genome shotgun sequence of Actinoplanes humidus NBRC 14915.</title>
        <authorList>
            <person name="Komaki H."/>
            <person name="Tamura T."/>
        </authorList>
    </citation>
    <scope>NUCLEOTIDE SEQUENCE [LARGE SCALE GENOMIC DNA]</scope>
    <source>
        <strain evidence="1 2">NBRC 14915</strain>
    </source>
</reference>
<evidence type="ECO:0000313" key="2">
    <source>
        <dbReference type="Proteomes" id="UP000603200"/>
    </source>
</evidence>
<dbReference type="RefSeq" id="WP_203836183.1">
    <property type="nucleotide sequence ID" value="NZ_BAAATV010000043.1"/>
</dbReference>
<dbReference type="EMBL" id="BOMN01000023">
    <property type="protein sequence ID" value="GIE18946.1"/>
    <property type="molecule type" value="Genomic_DNA"/>
</dbReference>
<proteinExistence type="predicted"/>
<dbReference type="PROSITE" id="PS51257">
    <property type="entry name" value="PROKAR_LIPOPROTEIN"/>
    <property type="match status" value="1"/>
</dbReference>
<protein>
    <recommendedName>
        <fullName evidence="3">Nucleoside 2-deoxyribosyltransferase-like protein</fullName>
    </recommendedName>
</protein>
<keyword evidence="2" id="KW-1185">Reference proteome</keyword>
<dbReference type="Pfam" id="PF15891">
    <property type="entry name" value="Nuc_deoxyri_tr2"/>
    <property type="match status" value="1"/>
</dbReference>
<comment type="caution">
    <text evidence="1">The sequence shown here is derived from an EMBL/GenBank/DDBJ whole genome shotgun (WGS) entry which is preliminary data.</text>
</comment>
<evidence type="ECO:0008006" key="3">
    <source>
        <dbReference type="Google" id="ProtNLM"/>
    </source>
</evidence>
<evidence type="ECO:0000313" key="1">
    <source>
        <dbReference type="EMBL" id="GIE18946.1"/>
    </source>
</evidence>
<sequence length="158" mass="16898">MRHVHAPEPFTGAGPSLFLAGGITGCPDWQAQAAAMLAGHDGLTVLNPRRPVYADGEHVAVEQITWEHEQLHRAGVVLFWFAGGGSVQPITLYELGVHATRGVPLVVGADRDYPRRLDVRVQLALARPELTLHDSLAETVAVAGATAMATAGKDLRLR</sequence>
<accession>A0ABQ3ZK22</accession>
<name>A0ABQ3ZK22_9ACTN</name>
<dbReference type="Gene3D" id="3.40.50.450">
    <property type="match status" value="1"/>
</dbReference>
<organism evidence="1 2">
    <name type="scientific">Winogradskya humida</name>
    <dbReference type="NCBI Taxonomy" id="113566"/>
    <lineage>
        <taxon>Bacteria</taxon>
        <taxon>Bacillati</taxon>
        <taxon>Actinomycetota</taxon>
        <taxon>Actinomycetes</taxon>
        <taxon>Micromonosporales</taxon>
        <taxon>Micromonosporaceae</taxon>
        <taxon>Winogradskya</taxon>
    </lineage>
</organism>
<gene>
    <name evidence="1" type="ORF">Ahu01nite_020480</name>
</gene>
<dbReference type="Proteomes" id="UP000603200">
    <property type="component" value="Unassembled WGS sequence"/>
</dbReference>